<evidence type="ECO:0000256" key="1">
    <source>
        <dbReference type="SAM" id="Phobius"/>
    </source>
</evidence>
<sequence length="151" mass="17137">MSKKIDLVIAQDYLNPFAAEKNPKLCSELADYLSDEASHQYRLSLEISCPAAEQKRLGKAISNTFEQRIARLKSEMRGMRLQGLVLLALAIVLVTLAVQFNVEGTIPLGIVTVTAWMLVWRTAEIFLLDIRAGFHEVRKYRNIIKATRNYL</sequence>
<proteinExistence type="predicted"/>
<keyword evidence="1" id="KW-0812">Transmembrane</keyword>
<feature type="transmembrane region" description="Helical" evidence="1">
    <location>
        <begin position="106"/>
        <end position="128"/>
    </location>
</feature>
<accession>A0A1H2EHS5</accession>
<evidence type="ECO:0000313" key="2">
    <source>
        <dbReference type="EMBL" id="SDT94559.1"/>
    </source>
</evidence>
<evidence type="ECO:0000313" key="3">
    <source>
        <dbReference type="Proteomes" id="UP000243232"/>
    </source>
</evidence>
<gene>
    <name evidence="2" type="ORF">SAMN05216296_0789</name>
</gene>
<dbReference type="RefSeq" id="WP_090193189.1">
    <property type="nucleotide sequence ID" value="NZ_LT629785.1"/>
</dbReference>
<protein>
    <submittedName>
        <fullName evidence="2">Uncharacterized protein</fullName>
    </submittedName>
</protein>
<dbReference type="OrthoDB" id="6878566at2"/>
<keyword evidence="1" id="KW-1133">Transmembrane helix</keyword>
<dbReference type="Proteomes" id="UP000243232">
    <property type="component" value="Chromosome I"/>
</dbReference>
<dbReference type="AlphaFoldDB" id="A0A1H2EHS5"/>
<feature type="transmembrane region" description="Helical" evidence="1">
    <location>
        <begin position="81"/>
        <end position="100"/>
    </location>
</feature>
<reference evidence="3" key="1">
    <citation type="submission" date="2016-10" db="EMBL/GenBank/DDBJ databases">
        <authorList>
            <person name="Varghese N."/>
            <person name="Submissions S."/>
        </authorList>
    </citation>
    <scope>NUCLEOTIDE SEQUENCE [LARGE SCALE GENOMIC DNA]</scope>
    <source>
        <strain evidence="3">DSM 17875</strain>
    </source>
</reference>
<organism evidence="2 3">
    <name type="scientific">Pseudomonas pohangensis</name>
    <dbReference type="NCBI Taxonomy" id="364197"/>
    <lineage>
        <taxon>Bacteria</taxon>
        <taxon>Pseudomonadati</taxon>
        <taxon>Pseudomonadota</taxon>
        <taxon>Gammaproteobacteria</taxon>
        <taxon>Pseudomonadales</taxon>
        <taxon>Pseudomonadaceae</taxon>
        <taxon>Pseudomonas</taxon>
    </lineage>
</organism>
<keyword evidence="1" id="KW-0472">Membrane</keyword>
<dbReference type="EMBL" id="LT629785">
    <property type="protein sequence ID" value="SDT94559.1"/>
    <property type="molecule type" value="Genomic_DNA"/>
</dbReference>
<name>A0A1H2EHS5_9PSED</name>
<keyword evidence="3" id="KW-1185">Reference proteome</keyword>